<accession>A0AAD7BDB3</accession>
<feature type="region of interest" description="Disordered" evidence="1">
    <location>
        <begin position="139"/>
        <end position="198"/>
    </location>
</feature>
<organism evidence="2 3">
    <name type="scientific">Roridomyces roridus</name>
    <dbReference type="NCBI Taxonomy" id="1738132"/>
    <lineage>
        <taxon>Eukaryota</taxon>
        <taxon>Fungi</taxon>
        <taxon>Dikarya</taxon>
        <taxon>Basidiomycota</taxon>
        <taxon>Agaricomycotina</taxon>
        <taxon>Agaricomycetes</taxon>
        <taxon>Agaricomycetidae</taxon>
        <taxon>Agaricales</taxon>
        <taxon>Marasmiineae</taxon>
        <taxon>Mycenaceae</taxon>
        <taxon>Roridomyces</taxon>
    </lineage>
</organism>
<dbReference type="EMBL" id="JARKIF010000021">
    <property type="protein sequence ID" value="KAJ7617313.1"/>
    <property type="molecule type" value="Genomic_DNA"/>
</dbReference>
<feature type="compositionally biased region" description="Acidic residues" evidence="1">
    <location>
        <begin position="42"/>
        <end position="56"/>
    </location>
</feature>
<evidence type="ECO:0000313" key="2">
    <source>
        <dbReference type="EMBL" id="KAJ7617313.1"/>
    </source>
</evidence>
<evidence type="ECO:0000256" key="1">
    <source>
        <dbReference type="SAM" id="MobiDB-lite"/>
    </source>
</evidence>
<reference evidence="2" key="1">
    <citation type="submission" date="2023-03" db="EMBL/GenBank/DDBJ databases">
        <title>Massive genome expansion in bonnet fungi (Mycena s.s.) driven by repeated elements and novel gene families across ecological guilds.</title>
        <authorList>
            <consortium name="Lawrence Berkeley National Laboratory"/>
            <person name="Harder C.B."/>
            <person name="Miyauchi S."/>
            <person name="Viragh M."/>
            <person name="Kuo A."/>
            <person name="Thoen E."/>
            <person name="Andreopoulos B."/>
            <person name="Lu D."/>
            <person name="Skrede I."/>
            <person name="Drula E."/>
            <person name="Henrissat B."/>
            <person name="Morin E."/>
            <person name="Kohler A."/>
            <person name="Barry K."/>
            <person name="LaButti K."/>
            <person name="Morin E."/>
            <person name="Salamov A."/>
            <person name="Lipzen A."/>
            <person name="Mereny Z."/>
            <person name="Hegedus B."/>
            <person name="Baldrian P."/>
            <person name="Stursova M."/>
            <person name="Weitz H."/>
            <person name="Taylor A."/>
            <person name="Grigoriev I.V."/>
            <person name="Nagy L.G."/>
            <person name="Martin F."/>
            <person name="Kauserud H."/>
        </authorList>
    </citation>
    <scope>NUCLEOTIDE SEQUENCE</scope>
    <source>
        <strain evidence="2">9284</strain>
    </source>
</reference>
<comment type="caution">
    <text evidence="2">The sequence shown here is derived from an EMBL/GenBank/DDBJ whole genome shotgun (WGS) entry which is preliminary data.</text>
</comment>
<gene>
    <name evidence="2" type="ORF">FB45DRAFT_1034603</name>
</gene>
<dbReference type="Proteomes" id="UP001221142">
    <property type="component" value="Unassembled WGS sequence"/>
</dbReference>
<dbReference type="AlphaFoldDB" id="A0AAD7BDB3"/>
<proteinExistence type="predicted"/>
<protein>
    <submittedName>
        <fullName evidence="2">Uncharacterized protein</fullName>
    </submittedName>
</protein>
<name>A0AAD7BDB3_9AGAR</name>
<feature type="region of interest" description="Disordered" evidence="1">
    <location>
        <begin position="42"/>
        <end position="70"/>
    </location>
</feature>
<feature type="compositionally biased region" description="Basic residues" evidence="1">
    <location>
        <begin position="177"/>
        <end position="189"/>
    </location>
</feature>
<evidence type="ECO:0000313" key="3">
    <source>
        <dbReference type="Proteomes" id="UP001221142"/>
    </source>
</evidence>
<keyword evidence="3" id="KW-1185">Reference proteome</keyword>
<sequence length="432" mass="46567">MKRWTHDALVGSPFALELTPKYFGDALSRFFQLFVRKAGNEITEDTQTETTAPDDGDAPHVEPVTPDTSAEAIKPSSSELLNAVVADTIALPSLPSILTKPEARPALPVENVFEVQDFGRPSNVFHDRRTALGCITNIPGENIKAGTTKAAKKKSKTKSNSTKEAKPAVVNYSLPTRSRKSKKRSRSRPHPGPEIEPVVAVSVSVSSAPAPAPCSPEWNKAKDDIIAEMQGFNKQVLASRRHSMPVLAAPPSSDLAAVKTSKRHSAPPVLVASSEAPKVDVEDLLSGLMRDAEATLVVLDEELGNTAVTPIKTDIDNIKACTRPFSAIAPEAPEDIFVIGEDTDDDEEYYCDSGLPTLAYDTPTKSKSHSGFGNFKLVSSISASRSMAELANASSRSISDLLDVWDGMMRSPKLACFLSRWDGVTRRNDSVV</sequence>